<dbReference type="InterPro" id="IPR008949">
    <property type="entry name" value="Isoprenoid_synthase_dom_sf"/>
</dbReference>
<comment type="cofactor">
    <cofactor evidence="1">
        <name>Mg(2+)</name>
        <dbReference type="ChEBI" id="CHEBI:18420"/>
    </cofactor>
</comment>
<keyword evidence="4" id="KW-0460">Magnesium</keyword>
<dbReference type="GO" id="GO:0045337">
    <property type="term" value="P:farnesyl diphosphate biosynthetic process"/>
    <property type="evidence" value="ECO:0007669"/>
    <property type="project" value="TreeGrafter"/>
</dbReference>
<dbReference type="AlphaFoldDB" id="A0A6P9A7Y4"/>
<dbReference type="GeneID" id="117652680"/>
<proteinExistence type="inferred from homology"/>
<comment type="pathway">
    <text evidence="5">Pheromone biosynthesis.</text>
</comment>
<name>A0A6P9A7Y4_THRPL</name>
<dbReference type="CDD" id="cd00867">
    <property type="entry name" value="Trans_IPPS"/>
    <property type="match status" value="1"/>
</dbReference>
<reference evidence="8" key="1">
    <citation type="submission" date="2025-08" db="UniProtKB">
        <authorList>
            <consortium name="RefSeq"/>
        </authorList>
    </citation>
    <scope>IDENTIFICATION</scope>
    <source>
        <tissue evidence="8">Total insect</tissue>
    </source>
</reference>
<dbReference type="InterPro" id="IPR000092">
    <property type="entry name" value="Polyprenyl_synt"/>
</dbReference>
<dbReference type="KEGG" id="tpal:117652680"/>
<dbReference type="Proteomes" id="UP000515158">
    <property type="component" value="Unplaced"/>
</dbReference>
<sequence>MNASYGIVDDLVDGGVVRWDKPAWCKLPEVGLASAFDGILVENLVFQVLRQQFKGSPCYEELVDLFLETTFGFYLGQNDDIHIAKPGRAMLEDFTLTRYQMAARLKTSLIEFYSPVAAALLACGVQDPKAYAAARDISVDMSLILQIVDDYNDCFGDDKSDVSLDIRNGCCTWMILEAKKIANASQKKILQENYGYDDQSKVDVVKQIFDELGLKKRVMDYRQMLFHSVIAKIEQNAEILPPNIYNYALEIHQDYSVEWCQRNQVE</sequence>
<dbReference type="GO" id="GO:0046872">
    <property type="term" value="F:metal ion binding"/>
    <property type="evidence" value="ECO:0007669"/>
    <property type="project" value="UniProtKB-KW"/>
</dbReference>
<comment type="similarity">
    <text evidence="6">Belongs to the FPP/GGPP synthase family.</text>
</comment>
<evidence type="ECO:0000256" key="2">
    <source>
        <dbReference type="ARBA" id="ARBA00022679"/>
    </source>
</evidence>
<evidence type="ECO:0000256" key="5">
    <source>
        <dbReference type="ARBA" id="ARBA00033740"/>
    </source>
</evidence>
<evidence type="ECO:0000313" key="7">
    <source>
        <dbReference type="Proteomes" id="UP000515158"/>
    </source>
</evidence>
<evidence type="ECO:0000313" key="8">
    <source>
        <dbReference type="RefSeq" id="XP_034253660.1"/>
    </source>
</evidence>
<dbReference type="GO" id="GO:0004161">
    <property type="term" value="F:dimethylallyltranstransferase activity"/>
    <property type="evidence" value="ECO:0007669"/>
    <property type="project" value="TreeGrafter"/>
</dbReference>
<evidence type="ECO:0000256" key="6">
    <source>
        <dbReference type="RuleBase" id="RU004466"/>
    </source>
</evidence>
<dbReference type="GO" id="GO:0042811">
    <property type="term" value="P:pheromone biosynthetic process"/>
    <property type="evidence" value="ECO:0007669"/>
    <property type="project" value="UniProtKB-ARBA"/>
</dbReference>
<gene>
    <name evidence="8" type="primary">LOC117652680</name>
</gene>
<keyword evidence="3" id="KW-0479">Metal-binding</keyword>
<dbReference type="RefSeq" id="XP_034253660.1">
    <property type="nucleotide sequence ID" value="XM_034397769.1"/>
</dbReference>
<evidence type="ECO:0000256" key="4">
    <source>
        <dbReference type="ARBA" id="ARBA00022842"/>
    </source>
</evidence>
<dbReference type="GO" id="GO:0004337">
    <property type="term" value="F:(2E,6E)-farnesyl diphosphate synthase activity"/>
    <property type="evidence" value="ECO:0007669"/>
    <property type="project" value="TreeGrafter"/>
</dbReference>
<dbReference type="InParanoid" id="A0A6P9A7Y4"/>
<protein>
    <submittedName>
        <fullName evidence="8">Farnesyl pyrophosphate synthase-like</fullName>
    </submittedName>
</protein>
<dbReference type="PANTHER" id="PTHR11525:SF0">
    <property type="entry name" value="FARNESYL PYROPHOSPHATE SYNTHASE"/>
    <property type="match status" value="1"/>
</dbReference>
<accession>A0A6P9A7Y4</accession>
<keyword evidence="2 6" id="KW-0808">Transferase</keyword>
<dbReference type="GO" id="GO:0005737">
    <property type="term" value="C:cytoplasm"/>
    <property type="evidence" value="ECO:0007669"/>
    <property type="project" value="TreeGrafter"/>
</dbReference>
<dbReference type="OrthoDB" id="6723001at2759"/>
<dbReference type="PANTHER" id="PTHR11525">
    <property type="entry name" value="FARNESYL-PYROPHOSPHATE SYNTHETASE"/>
    <property type="match status" value="1"/>
</dbReference>
<organism evidence="8">
    <name type="scientific">Thrips palmi</name>
    <name type="common">Melon thrips</name>
    <dbReference type="NCBI Taxonomy" id="161013"/>
    <lineage>
        <taxon>Eukaryota</taxon>
        <taxon>Metazoa</taxon>
        <taxon>Ecdysozoa</taxon>
        <taxon>Arthropoda</taxon>
        <taxon>Hexapoda</taxon>
        <taxon>Insecta</taxon>
        <taxon>Pterygota</taxon>
        <taxon>Neoptera</taxon>
        <taxon>Paraneoptera</taxon>
        <taxon>Thysanoptera</taxon>
        <taxon>Terebrantia</taxon>
        <taxon>Thripoidea</taxon>
        <taxon>Thripidae</taxon>
        <taxon>Thrips</taxon>
    </lineage>
</organism>
<dbReference type="SUPFAM" id="SSF48576">
    <property type="entry name" value="Terpenoid synthases"/>
    <property type="match status" value="1"/>
</dbReference>
<dbReference type="InterPro" id="IPR039702">
    <property type="entry name" value="FPS1-like"/>
</dbReference>
<evidence type="ECO:0000256" key="1">
    <source>
        <dbReference type="ARBA" id="ARBA00001946"/>
    </source>
</evidence>
<evidence type="ECO:0000256" key="3">
    <source>
        <dbReference type="ARBA" id="ARBA00022723"/>
    </source>
</evidence>
<dbReference type="Pfam" id="PF00348">
    <property type="entry name" value="polyprenyl_synt"/>
    <property type="match status" value="1"/>
</dbReference>
<keyword evidence="7" id="KW-1185">Reference proteome</keyword>
<dbReference type="Gene3D" id="1.10.600.10">
    <property type="entry name" value="Farnesyl Diphosphate Synthase"/>
    <property type="match status" value="1"/>
</dbReference>